<dbReference type="EMBL" id="JASSZA010000007">
    <property type="protein sequence ID" value="KAK2105439.1"/>
    <property type="molecule type" value="Genomic_DNA"/>
</dbReference>
<reference evidence="1 2" key="1">
    <citation type="submission" date="2023-05" db="EMBL/GenBank/DDBJ databases">
        <title>B98-5 Cell Line De Novo Hybrid Assembly: An Optical Mapping Approach.</title>
        <authorList>
            <person name="Kananen K."/>
            <person name="Auerbach J.A."/>
            <person name="Kautto E."/>
            <person name="Blachly J.S."/>
        </authorList>
    </citation>
    <scope>NUCLEOTIDE SEQUENCE [LARGE SCALE GENOMIC DNA]</scope>
    <source>
        <strain evidence="1">B95-8</strain>
        <tissue evidence="1">Cell line</tissue>
    </source>
</reference>
<sequence length="149" mass="17039">MWLVARVQKQWWQKTRWRDRRRPFGEQTASGYSKEENHIFSCKDEKCLFPHLIPIIGKPLPNTGSSNPVAVGLESFVLKLGLFGVCFKLPWEMEGVYQEMGGVFQEVGGVFQEMGGVFQEMGGMFQEMKAVYQEMGGVFQEMEGVFQAQ</sequence>
<protein>
    <submittedName>
        <fullName evidence="1">Uncharacterized protein</fullName>
    </submittedName>
</protein>
<accession>A0ABQ9V7V6</accession>
<name>A0ABQ9V7V6_SAGOE</name>
<comment type="caution">
    <text evidence="1">The sequence shown here is derived from an EMBL/GenBank/DDBJ whole genome shotgun (WGS) entry which is preliminary data.</text>
</comment>
<dbReference type="Proteomes" id="UP001266305">
    <property type="component" value="Unassembled WGS sequence"/>
</dbReference>
<evidence type="ECO:0000313" key="2">
    <source>
        <dbReference type="Proteomes" id="UP001266305"/>
    </source>
</evidence>
<gene>
    <name evidence="1" type="ORF">P7K49_014953</name>
</gene>
<keyword evidence="2" id="KW-1185">Reference proteome</keyword>
<organism evidence="1 2">
    <name type="scientific">Saguinus oedipus</name>
    <name type="common">Cotton-top tamarin</name>
    <name type="synonym">Oedipomidas oedipus</name>
    <dbReference type="NCBI Taxonomy" id="9490"/>
    <lineage>
        <taxon>Eukaryota</taxon>
        <taxon>Metazoa</taxon>
        <taxon>Chordata</taxon>
        <taxon>Craniata</taxon>
        <taxon>Vertebrata</taxon>
        <taxon>Euteleostomi</taxon>
        <taxon>Mammalia</taxon>
        <taxon>Eutheria</taxon>
        <taxon>Euarchontoglires</taxon>
        <taxon>Primates</taxon>
        <taxon>Haplorrhini</taxon>
        <taxon>Platyrrhini</taxon>
        <taxon>Cebidae</taxon>
        <taxon>Callitrichinae</taxon>
        <taxon>Saguinus</taxon>
    </lineage>
</organism>
<evidence type="ECO:0000313" key="1">
    <source>
        <dbReference type="EMBL" id="KAK2105439.1"/>
    </source>
</evidence>
<proteinExistence type="predicted"/>